<dbReference type="GO" id="GO:0003735">
    <property type="term" value="F:structural constituent of ribosome"/>
    <property type="evidence" value="ECO:0007669"/>
    <property type="project" value="InterPro"/>
</dbReference>
<dbReference type="GO" id="GO:0032543">
    <property type="term" value="P:mitochondrial translation"/>
    <property type="evidence" value="ECO:0007669"/>
    <property type="project" value="TreeGrafter"/>
</dbReference>
<dbReference type="InterPro" id="IPR023803">
    <property type="entry name" value="Ribosomal_bS16_dom_sf"/>
</dbReference>
<evidence type="ECO:0000256" key="2">
    <source>
        <dbReference type="ARBA" id="ARBA00022980"/>
    </source>
</evidence>
<dbReference type="InterPro" id="IPR000307">
    <property type="entry name" value="Ribosomal_bS16"/>
</dbReference>
<keyword evidence="2 5" id="KW-0689">Ribosomal protein</keyword>
<dbReference type="GeneID" id="63687102"/>
<proteinExistence type="inferred from homology"/>
<dbReference type="OrthoDB" id="407221at2759"/>
<comment type="similarity">
    <text evidence="1">Belongs to the bacterial ribosomal protein bS16 family.</text>
</comment>
<evidence type="ECO:0000256" key="3">
    <source>
        <dbReference type="ARBA" id="ARBA00023274"/>
    </source>
</evidence>
<evidence type="ECO:0000256" key="1">
    <source>
        <dbReference type="ARBA" id="ARBA00006668"/>
    </source>
</evidence>
<feature type="compositionally biased region" description="Basic and acidic residues" evidence="4">
    <location>
        <begin position="168"/>
        <end position="189"/>
    </location>
</feature>
<dbReference type="AlphaFoldDB" id="M5G715"/>
<dbReference type="GO" id="GO:0005763">
    <property type="term" value="C:mitochondrial small ribosomal subunit"/>
    <property type="evidence" value="ECO:0007669"/>
    <property type="project" value="TreeGrafter"/>
</dbReference>
<dbReference type="STRING" id="1858805.M5G715"/>
<feature type="region of interest" description="Disordered" evidence="4">
    <location>
        <begin position="168"/>
        <end position="200"/>
    </location>
</feature>
<dbReference type="Proteomes" id="UP000030653">
    <property type="component" value="Unassembled WGS sequence"/>
</dbReference>
<accession>M5G715</accession>
<dbReference type="SUPFAM" id="SSF54565">
    <property type="entry name" value="Ribosomal protein S16"/>
    <property type="match status" value="1"/>
</dbReference>
<evidence type="ECO:0000313" key="6">
    <source>
        <dbReference type="Proteomes" id="UP000030653"/>
    </source>
</evidence>
<dbReference type="HAMAP" id="MF_00385">
    <property type="entry name" value="Ribosomal_bS16"/>
    <property type="match status" value="1"/>
</dbReference>
<dbReference type="RefSeq" id="XP_040630894.1">
    <property type="nucleotide sequence ID" value="XM_040772040.1"/>
</dbReference>
<name>M5G715_DACPD</name>
<gene>
    <name evidence="5" type="ORF">DACRYDRAFT_20694</name>
</gene>
<dbReference type="PANTHER" id="PTHR12919:SF20">
    <property type="entry name" value="SMALL RIBOSOMAL SUBUNIT PROTEIN BS16M"/>
    <property type="match status" value="1"/>
</dbReference>
<reference evidence="5 6" key="1">
    <citation type="journal article" date="2012" name="Science">
        <title>The Paleozoic origin of enzymatic lignin decomposition reconstructed from 31 fungal genomes.</title>
        <authorList>
            <person name="Floudas D."/>
            <person name="Binder M."/>
            <person name="Riley R."/>
            <person name="Barry K."/>
            <person name="Blanchette R.A."/>
            <person name="Henrissat B."/>
            <person name="Martinez A.T."/>
            <person name="Otillar R."/>
            <person name="Spatafora J.W."/>
            <person name="Yadav J.S."/>
            <person name="Aerts A."/>
            <person name="Benoit I."/>
            <person name="Boyd A."/>
            <person name="Carlson A."/>
            <person name="Copeland A."/>
            <person name="Coutinho P.M."/>
            <person name="de Vries R.P."/>
            <person name="Ferreira P."/>
            <person name="Findley K."/>
            <person name="Foster B."/>
            <person name="Gaskell J."/>
            <person name="Glotzer D."/>
            <person name="Gorecki P."/>
            <person name="Heitman J."/>
            <person name="Hesse C."/>
            <person name="Hori C."/>
            <person name="Igarashi K."/>
            <person name="Jurgens J.A."/>
            <person name="Kallen N."/>
            <person name="Kersten P."/>
            <person name="Kohler A."/>
            <person name="Kuees U."/>
            <person name="Kumar T.K.A."/>
            <person name="Kuo A."/>
            <person name="LaButti K."/>
            <person name="Larrondo L.F."/>
            <person name="Lindquist E."/>
            <person name="Ling A."/>
            <person name="Lombard V."/>
            <person name="Lucas S."/>
            <person name="Lundell T."/>
            <person name="Martin R."/>
            <person name="McLaughlin D.J."/>
            <person name="Morgenstern I."/>
            <person name="Morin E."/>
            <person name="Murat C."/>
            <person name="Nagy L.G."/>
            <person name="Nolan M."/>
            <person name="Ohm R.A."/>
            <person name="Patyshakuliyeva A."/>
            <person name="Rokas A."/>
            <person name="Ruiz-Duenas F.J."/>
            <person name="Sabat G."/>
            <person name="Salamov A."/>
            <person name="Samejima M."/>
            <person name="Schmutz J."/>
            <person name="Slot J.C."/>
            <person name="St John F."/>
            <person name="Stenlid J."/>
            <person name="Sun H."/>
            <person name="Sun S."/>
            <person name="Syed K."/>
            <person name="Tsang A."/>
            <person name="Wiebenga A."/>
            <person name="Young D."/>
            <person name="Pisabarro A."/>
            <person name="Eastwood D.C."/>
            <person name="Martin F."/>
            <person name="Cullen D."/>
            <person name="Grigoriev I.V."/>
            <person name="Hibbett D.S."/>
        </authorList>
    </citation>
    <scope>NUCLEOTIDE SEQUENCE [LARGE SCALE GENOMIC DNA]</scope>
    <source>
        <strain evidence="5 6">DJM-731 SS1</strain>
    </source>
</reference>
<dbReference type="HOGENOM" id="CLU_1366213_0_0_1"/>
<dbReference type="PANTHER" id="PTHR12919">
    <property type="entry name" value="30S RIBOSOMAL PROTEIN S16"/>
    <property type="match status" value="1"/>
</dbReference>
<feature type="region of interest" description="Disordered" evidence="4">
    <location>
        <begin position="90"/>
        <end position="109"/>
    </location>
</feature>
<evidence type="ECO:0000313" key="5">
    <source>
        <dbReference type="EMBL" id="EJU04000.1"/>
    </source>
</evidence>
<keyword evidence="6" id="KW-1185">Reference proteome</keyword>
<organism evidence="5 6">
    <name type="scientific">Dacryopinax primogenitus (strain DJM 731)</name>
    <name type="common">Brown rot fungus</name>
    <dbReference type="NCBI Taxonomy" id="1858805"/>
    <lineage>
        <taxon>Eukaryota</taxon>
        <taxon>Fungi</taxon>
        <taxon>Dikarya</taxon>
        <taxon>Basidiomycota</taxon>
        <taxon>Agaricomycotina</taxon>
        <taxon>Dacrymycetes</taxon>
        <taxon>Dacrymycetales</taxon>
        <taxon>Dacrymycetaceae</taxon>
        <taxon>Dacryopinax</taxon>
    </lineage>
</organism>
<dbReference type="Gene3D" id="3.30.1320.10">
    <property type="match status" value="1"/>
</dbReference>
<dbReference type="NCBIfam" id="TIGR00002">
    <property type="entry name" value="S16"/>
    <property type="match status" value="1"/>
</dbReference>
<protein>
    <submittedName>
        <fullName evidence="5">Ribosomal protein S16</fullName>
    </submittedName>
</protein>
<dbReference type="EMBL" id="JH795858">
    <property type="protein sequence ID" value="EJU04000.1"/>
    <property type="molecule type" value="Genomic_DNA"/>
</dbReference>
<keyword evidence="3" id="KW-0687">Ribonucleoprotein</keyword>
<sequence length="200" mass="22281">MPVRLRLAMHGTRNSRIFHIVAAHASKARNAKPIETLGMYDPRSNPLTKEKTVEWSVERIRYWLGVGAQPSDTVLALLERGGIVPAAPRPWNPTSDYAPTPSFPCPSPARLEALDAANSTSPSSQKKSISPREQQLHLTRQWTHNMKVLNFGAVGGIPEVTEAEVELAKENERERAELKESRRVKDGLERPPPNQEQLAV</sequence>
<dbReference type="Pfam" id="PF00886">
    <property type="entry name" value="Ribosomal_S16"/>
    <property type="match status" value="1"/>
</dbReference>
<evidence type="ECO:0000256" key="4">
    <source>
        <dbReference type="SAM" id="MobiDB-lite"/>
    </source>
</evidence>